<dbReference type="OrthoDB" id="1937011at2"/>
<dbReference type="AlphaFoldDB" id="A0A844FIR9"/>
<dbReference type="InterPro" id="IPR025580">
    <property type="entry name" value="Gp46"/>
</dbReference>
<evidence type="ECO:0000256" key="1">
    <source>
        <dbReference type="SAM" id="MobiDB-lite"/>
    </source>
</evidence>
<evidence type="ECO:0000313" key="2">
    <source>
        <dbReference type="EMBL" id="MSS43785.1"/>
    </source>
</evidence>
<reference evidence="2 3" key="1">
    <citation type="submission" date="2019-08" db="EMBL/GenBank/DDBJ databases">
        <title>In-depth cultivation of the pig gut microbiome towards novel bacterial diversity and tailored functional studies.</title>
        <authorList>
            <person name="Wylensek D."/>
            <person name="Hitch T.C.A."/>
            <person name="Clavel T."/>
        </authorList>
    </citation>
    <scope>NUCLEOTIDE SEQUENCE [LARGE SCALE GENOMIC DNA]</scope>
    <source>
        <strain evidence="2 3">Med78-601-WT-4W-RMD-3</strain>
    </source>
</reference>
<dbReference type="EMBL" id="VULR01000011">
    <property type="protein sequence ID" value="MSS43785.1"/>
    <property type="molecule type" value="Genomic_DNA"/>
</dbReference>
<feature type="region of interest" description="Disordered" evidence="1">
    <location>
        <begin position="184"/>
        <end position="208"/>
    </location>
</feature>
<evidence type="ECO:0000313" key="3">
    <source>
        <dbReference type="Proteomes" id="UP000462760"/>
    </source>
</evidence>
<sequence>MPFLLACRAKRTTRKIYSRTDFKREVIVMENKETIDKKEEIKDIDTEKTGDKSKDKQESSAVDSTKKEKLFTQEEINDIISKRLEREKKKAEEERQEAERLAKMSEAERQQAIFDKEKAKFEKERQEFKRQQMELQVIKELNTKGLPTEFASYLIADDAEACMDNIKTFEEKWTNALEEAVKERIKGGYEPPTSETDDIDPFLKGLMG</sequence>
<feature type="region of interest" description="Disordered" evidence="1">
    <location>
        <begin position="37"/>
        <end position="69"/>
    </location>
</feature>
<protein>
    <submittedName>
        <fullName evidence="2">DUF4355 domain-containing protein</fullName>
    </submittedName>
</protein>
<feature type="region of interest" description="Disordered" evidence="1">
    <location>
        <begin position="84"/>
        <end position="109"/>
    </location>
</feature>
<proteinExistence type="predicted"/>
<dbReference type="Proteomes" id="UP000462760">
    <property type="component" value="Unassembled WGS sequence"/>
</dbReference>
<name>A0A844FIR9_9FIRM</name>
<organism evidence="2 3">
    <name type="scientific">Anaerosalibacter bizertensis</name>
    <dbReference type="NCBI Taxonomy" id="932217"/>
    <lineage>
        <taxon>Bacteria</taxon>
        <taxon>Bacillati</taxon>
        <taxon>Bacillota</taxon>
        <taxon>Tissierellia</taxon>
        <taxon>Tissierellales</taxon>
        <taxon>Sporanaerobacteraceae</taxon>
        <taxon>Anaerosalibacter</taxon>
    </lineage>
</organism>
<gene>
    <name evidence="2" type="ORF">FYJ27_08595</name>
</gene>
<comment type="caution">
    <text evidence="2">The sequence shown here is derived from an EMBL/GenBank/DDBJ whole genome shotgun (WGS) entry which is preliminary data.</text>
</comment>
<dbReference type="Pfam" id="PF14265">
    <property type="entry name" value="DUF4355"/>
    <property type="match status" value="1"/>
</dbReference>
<accession>A0A844FIR9</accession>